<evidence type="ECO:0000313" key="1">
    <source>
        <dbReference type="EMBL" id="KAA8915848.1"/>
    </source>
</evidence>
<dbReference type="VEuPathDB" id="FungiDB:TRICI_002002"/>
<protein>
    <submittedName>
        <fullName evidence="1">Uncharacterized protein</fullName>
    </submittedName>
</protein>
<proteinExistence type="predicted"/>
<dbReference type="EMBL" id="SWFS01000136">
    <property type="protein sequence ID" value="KAA8915848.1"/>
    <property type="molecule type" value="Genomic_DNA"/>
</dbReference>
<sequence length="176" mass="19559">MLLRSLNLGLDLLDNSTAKDSTSYFWRRLLLLRLLIVLSHFPRHTTLASLKEQILTHDDLNDDVHWPRKPPWRSACILASISTDLTRQICKRVKELTRQNWSDEYAASSNGKNYRAVRVAASTVSRIPNPSGSPCLPALALYYPKSSSFEAELDSLAHGSSSLNLGPESLIAPASS</sequence>
<reference evidence="1" key="1">
    <citation type="journal article" date="2019" name="G3 (Bethesda)">
        <title>Genome Assemblies of Two Rare Opportunistic Yeast Pathogens: Diutina rugosa (syn. Candida rugosa) and Trichomonascus ciferrii (syn. Candida ciferrii).</title>
        <authorList>
            <person name="Mixao V."/>
            <person name="Saus E."/>
            <person name="Hansen A.P."/>
            <person name="Lass-Florl C."/>
            <person name="Gabaldon T."/>
        </authorList>
    </citation>
    <scope>NUCLEOTIDE SEQUENCE</scope>
    <source>
        <strain evidence="1">CBS 4856</strain>
    </source>
</reference>
<organism evidence="1 2">
    <name type="scientific">Trichomonascus ciferrii</name>
    <dbReference type="NCBI Taxonomy" id="44093"/>
    <lineage>
        <taxon>Eukaryota</taxon>
        <taxon>Fungi</taxon>
        <taxon>Dikarya</taxon>
        <taxon>Ascomycota</taxon>
        <taxon>Saccharomycotina</taxon>
        <taxon>Dipodascomycetes</taxon>
        <taxon>Dipodascales</taxon>
        <taxon>Trichomonascaceae</taxon>
        <taxon>Trichomonascus</taxon>
        <taxon>Trichomonascus ciferrii complex</taxon>
    </lineage>
</organism>
<keyword evidence="2" id="KW-1185">Reference proteome</keyword>
<name>A0A642V7P6_9ASCO</name>
<comment type="caution">
    <text evidence="1">The sequence shown here is derived from an EMBL/GenBank/DDBJ whole genome shotgun (WGS) entry which is preliminary data.</text>
</comment>
<dbReference type="Proteomes" id="UP000761534">
    <property type="component" value="Unassembled WGS sequence"/>
</dbReference>
<gene>
    <name evidence="1" type="ORF">TRICI_002002</name>
</gene>
<accession>A0A642V7P6</accession>
<evidence type="ECO:0000313" key="2">
    <source>
        <dbReference type="Proteomes" id="UP000761534"/>
    </source>
</evidence>
<dbReference type="AlphaFoldDB" id="A0A642V7P6"/>